<reference evidence="2 3" key="1">
    <citation type="journal article" date="2015" name="Sci. Rep.">
        <title>Genome of the facultative scuticociliatosis pathogen Pseudocohnilembus persalinus provides insight into its virulence through horizontal gene transfer.</title>
        <authorList>
            <person name="Xiong J."/>
            <person name="Wang G."/>
            <person name="Cheng J."/>
            <person name="Tian M."/>
            <person name="Pan X."/>
            <person name="Warren A."/>
            <person name="Jiang C."/>
            <person name="Yuan D."/>
            <person name="Miao W."/>
        </authorList>
    </citation>
    <scope>NUCLEOTIDE SEQUENCE [LARGE SCALE GENOMIC DNA]</scope>
    <source>
        <strain evidence="2">36N120E</strain>
    </source>
</reference>
<evidence type="ECO:0000259" key="1">
    <source>
        <dbReference type="Pfam" id="PF03372"/>
    </source>
</evidence>
<dbReference type="SUPFAM" id="SSF56219">
    <property type="entry name" value="DNase I-like"/>
    <property type="match status" value="1"/>
</dbReference>
<dbReference type="InterPro" id="IPR005135">
    <property type="entry name" value="Endo/exonuclease/phosphatase"/>
</dbReference>
<feature type="domain" description="Endonuclease/exonuclease/phosphatase" evidence="1">
    <location>
        <begin position="58"/>
        <end position="323"/>
    </location>
</feature>
<dbReference type="GO" id="GO:0000175">
    <property type="term" value="F:3'-5'-RNA exonuclease activity"/>
    <property type="evidence" value="ECO:0007669"/>
    <property type="project" value="TreeGrafter"/>
</dbReference>
<keyword evidence="2" id="KW-0378">Hydrolase</keyword>
<keyword evidence="2" id="KW-0255">Endonuclease</keyword>
<dbReference type="GO" id="GO:0004519">
    <property type="term" value="F:endonuclease activity"/>
    <property type="evidence" value="ECO:0007669"/>
    <property type="project" value="UniProtKB-KW"/>
</dbReference>
<evidence type="ECO:0000313" key="3">
    <source>
        <dbReference type="Proteomes" id="UP000054937"/>
    </source>
</evidence>
<name>A0A0V0QHJ1_PSEPJ</name>
<dbReference type="EMBL" id="LDAU01000168">
    <property type="protein sequence ID" value="KRX01646.1"/>
    <property type="molecule type" value="Genomic_DNA"/>
</dbReference>
<sequence>MIVDYNPFVKLMNFLDLIEKEPVVPREYYSLQQQNKKNNHNFQNNNELQNTDHFQVLSYNILAENVAYKFIFFHTALPYLNFKNYRAPRIIDEIKQYLPSIICLQEVDHFEDFYQNQLQNLGYTVYINKRTKFKPHGTLIGFQNDQWDLIDIENLDYNKAINLKEYKVNSNGITALLKSKKSGKFVCASSIHTFYRENQVKYAQVAYTTYHINQFLQKNNLDKENTAIIIAGDFNAQKDQDIIQYLYGNQPQQKDDKNYEKYQWIYQKQKYLCQQKMPGNKSEIDFIFYSEKSLEVTKLLKPAQESYLNESGGTPNKYFSSDHLRIQAEFKFK</sequence>
<comment type="caution">
    <text evidence="2">The sequence shown here is derived from an EMBL/GenBank/DDBJ whole genome shotgun (WGS) entry which is preliminary data.</text>
</comment>
<organism evidence="2 3">
    <name type="scientific">Pseudocohnilembus persalinus</name>
    <name type="common">Ciliate</name>
    <dbReference type="NCBI Taxonomy" id="266149"/>
    <lineage>
        <taxon>Eukaryota</taxon>
        <taxon>Sar</taxon>
        <taxon>Alveolata</taxon>
        <taxon>Ciliophora</taxon>
        <taxon>Intramacronucleata</taxon>
        <taxon>Oligohymenophorea</taxon>
        <taxon>Scuticociliatia</taxon>
        <taxon>Philasterida</taxon>
        <taxon>Pseudocohnilembidae</taxon>
        <taxon>Pseudocohnilembus</taxon>
    </lineage>
</organism>
<protein>
    <submittedName>
        <fullName evidence="2">Endonuclease/exonuclease/phosphatase</fullName>
    </submittedName>
</protein>
<dbReference type="OrthoDB" id="311669at2759"/>
<dbReference type="PANTHER" id="PTHR12121:SF36">
    <property type="entry name" value="ENDONUCLEASE_EXONUCLEASE_PHOSPHATASE DOMAIN-CONTAINING PROTEIN"/>
    <property type="match status" value="1"/>
</dbReference>
<dbReference type="OMA" id="QVYTYVP"/>
<dbReference type="InParanoid" id="A0A0V0QHJ1"/>
<keyword evidence="2" id="KW-0540">Nuclease</keyword>
<accession>A0A0V0QHJ1</accession>
<keyword evidence="2" id="KW-0269">Exonuclease</keyword>
<dbReference type="PANTHER" id="PTHR12121">
    <property type="entry name" value="CARBON CATABOLITE REPRESSOR PROTEIN 4"/>
    <property type="match status" value="1"/>
</dbReference>
<dbReference type="Gene3D" id="3.60.10.10">
    <property type="entry name" value="Endonuclease/exonuclease/phosphatase"/>
    <property type="match status" value="1"/>
</dbReference>
<dbReference type="Proteomes" id="UP000054937">
    <property type="component" value="Unassembled WGS sequence"/>
</dbReference>
<keyword evidence="3" id="KW-1185">Reference proteome</keyword>
<evidence type="ECO:0000313" key="2">
    <source>
        <dbReference type="EMBL" id="KRX01646.1"/>
    </source>
</evidence>
<dbReference type="AlphaFoldDB" id="A0A0V0QHJ1"/>
<dbReference type="InterPro" id="IPR050410">
    <property type="entry name" value="CCR4/nocturin_mRNA_transcr"/>
</dbReference>
<gene>
    <name evidence="2" type="ORF">PPERSA_03730</name>
</gene>
<proteinExistence type="predicted"/>
<dbReference type="Pfam" id="PF03372">
    <property type="entry name" value="Exo_endo_phos"/>
    <property type="match status" value="1"/>
</dbReference>
<dbReference type="InterPro" id="IPR036691">
    <property type="entry name" value="Endo/exonu/phosph_ase_sf"/>
</dbReference>